<protein>
    <submittedName>
        <fullName evidence="2">Transposase</fullName>
    </submittedName>
</protein>
<dbReference type="EMBL" id="QGGR01000052">
    <property type="protein sequence ID" value="PWK27732.1"/>
    <property type="molecule type" value="Genomic_DNA"/>
</dbReference>
<feature type="domain" description="Transposase IS204/IS1001/IS1096/IS1165 DDE" evidence="1">
    <location>
        <begin position="13"/>
        <end position="79"/>
    </location>
</feature>
<name>A0A316EDM3_9ACTN</name>
<dbReference type="Pfam" id="PF01610">
    <property type="entry name" value="DDE_Tnp_ISL3"/>
    <property type="match status" value="1"/>
</dbReference>
<comment type="caution">
    <text evidence="2">The sequence shown here is derived from an EMBL/GenBank/DDBJ whole genome shotgun (WGS) entry which is preliminary data.</text>
</comment>
<dbReference type="PANTHER" id="PTHR33498">
    <property type="entry name" value="TRANSPOSASE FOR INSERTION SEQUENCE ELEMENT IS1557"/>
    <property type="match status" value="1"/>
</dbReference>
<dbReference type="InterPro" id="IPR047951">
    <property type="entry name" value="Transpos_ISL3"/>
</dbReference>
<gene>
    <name evidence="2" type="ORF">BC793_1527</name>
</gene>
<dbReference type="PANTHER" id="PTHR33498:SF1">
    <property type="entry name" value="TRANSPOSASE FOR INSERTION SEQUENCE ELEMENT IS1557"/>
    <property type="match status" value="1"/>
</dbReference>
<proteinExistence type="predicted"/>
<evidence type="ECO:0000313" key="2">
    <source>
        <dbReference type="EMBL" id="PWK27732.1"/>
    </source>
</evidence>
<organism evidence="2 3">
    <name type="scientific">Actinoplanes xinjiangensis</name>
    <dbReference type="NCBI Taxonomy" id="512350"/>
    <lineage>
        <taxon>Bacteria</taxon>
        <taxon>Bacillati</taxon>
        <taxon>Actinomycetota</taxon>
        <taxon>Actinomycetes</taxon>
        <taxon>Micromonosporales</taxon>
        <taxon>Micromonosporaceae</taxon>
        <taxon>Actinoplanes</taxon>
    </lineage>
</organism>
<accession>A0A316EDM3</accession>
<evidence type="ECO:0000313" key="3">
    <source>
        <dbReference type="Proteomes" id="UP000245697"/>
    </source>
</evidence>
<sequence>MLTGLHGDRPGGWIVAAQQAGLPGITSFANGLTRDMDAVTAGLTLPHSSGPVEGNVNRIKMLKRQMYGRAGFDLLRKRVLLAY</sequence>
<dbReference type="Proteomes" id="UP000245697">
    <property type="component" value="Unassembled WGS sequence"/>
</dbReference>
<dbReference type="InterPro" id="IPR002560">
    <property type="entry name" value="Transposase_DDE"/>
</dbReference>
<reference evidence="2 3" key="1">
    <citation type="submission" date="2018-05" db="EMBL/GenBank/DDBJ databases">
        <title>Genomic Encyclopedia of Archaeal and Bacterial Type Strains, Phase II (KMG-II): from individual species to whole genera.</title>
        <authorList>
            <person name="Goeker M."/>
        </authorList>
    </citation>
    <scope>NUCLEOTIDE SEQUENCE [LARGE SCALE GENOMIC DNA]</scope>
    <source>
        <strain evidence="2 3">DSM 45184</strain>
    </source>
</reference>
<dbReference type="AlphaFoldDB" id="A0A316EDM3"/>
<keyword evidence="3" id="KW-1185">Reference proteome</keyword>
<evidence type="ECO:0000259" key="1">
    <source>
        <dbReference type="Pfam" id="PF01610"/>
    </source>
</evidence>